<comment type="caution">
    <text evidence="2">The sequence shown here is derived from an EMBL/GenBank/DDBJ whole genome shotgun (WGS) entry which is preliminary data.</text>
</comment>
<dbReference type="EMBL" id="JAINWA010000001">
    <property type="protein sequence ID" value="MCD1653295.1"/>
    <property type="molecule type" value="Genomic_DNA"/>
</dbReference>
<evidence type="ECO:0008006" key="4">
    <source>
        <dbReference type="Google" id="ProtNLM"/>
    </source>
</evidence>
<accession>A0AAE3EFR8</accession>
<keyword evidence="1" id="KW-0472">Membrane</keyword>
<keyword evidence="1" id="KW-1133">Transmembrane helix</keyword>
<proteinExistence type="predicted"/>
<keyword evidence="3" id="KW-1185">Reference proteome</keyword>
<protein>
    <recommendedName>
        <fullName evidence="4">Tetratricopeptide repeat protein</fullName>
    </recommendedName>
</protein>
<organism evidence="2 3">
    <name type="scientific">Teretinema zuelzerae</name>
    <dbReference type="NCBI Taxonomy" id="156"/>
    <lineage>
        <taxon>Bacteria</taxon>
        <taxon>Pseudomonadati</taxon>
        <taxon>Spirochaetota</taxon>
        <taxon>Spirochaetia</taxon>
        <taxon>Spirochaetales</taxon>
        <taxon>Treponemataceae</taxon>
        <taxon>Teretinema</taxon>
    </lineage>
</organism>
<dbReference type="AlphaFoldDB" id="A0AAE3EFR8"/>
<name>A0AAE3EFR8_9SPIR</name>
<reference evidence="2" key="1">
    <citation type="submission" date="2021-08" db="EMBL/GenBank/DDBJ databases">
        <title>Comparative analyses of Brucepasteria parasyntrophica and Teretinema zuelzerae.</title>
        <authorList>
            <person name="Song Y."/>
            <person name="Brune A."/>
        </authorList>
    </citation>
    <scope>NUCLEOTIDE SEQUENCE</scope>
    <source>
        <strain evidence="2">DSM 1903</strain>
    </source>
</reference>
<evidence type="ECO:0000313" key="3">
    <source>
        <dbReference type="Proteomes" id="UP001198163"/>
    </source>
</evidence>
<keyword evidence="1" id="KW-0812">Transmembrane</keyword>
<feature type="transmembrane region" description="Helical" evidence="1">
    <location>
        <begin position="21"/>
        <end position="41"/>
    </location>
</feature>
<evidence type="ECO:0000313" key="2">
    <source>
        <dbReference type="EMBL" id="MCD1653295.1"/>
    </source>
</evidence>
<evidence type="ECO:0000256" key="1">
    <source>
        <dbReference type="SAM" id="Phobius"/>
    </source>
</evidence>
<gene>
    <name evidence="2" type="ORF">K7J14_01110</name>
</gene>
<sequence length="1002" mass="111807">MPKFDTGVGVIQAKKVYKQHSVFLIILFSLFLSVPLCARGNQEIGLPKVDRLIKERNYNEAILELAAYMNENPEDFDGAQRRIKRIIDMRENYNKKAMELLLVLAEEPTNDKKKLEMIAFMETLEKNPNQATRDFIAGTKAAAQFTYYRARFDEIMNEANQLIDAREWARAPAVFNEGFSFYKTDFDETNDPETVSEVNRRLGNILSANASYVALQLPLETAVLEVRAALEAGDAPRIDTAFSSLAGVVEEYAKIRNRIAENGWFFEDSFIELQKTAEVVTENSFLPFALRFTLGRKTSNRFEGILGAMDSQYTVILGELDALTDQVLRSFWQSALSEAEAGRYDSMLQALDTSALIARSALRMDGPGRLFAYRDDTWGRRDQPKRTAELASVESLMRESSQYATLVRRFESLVSTGASPSGMTASPAGVRTYPDQTYISSQAKAAELDSIRAGILESVRRAQGLASIGAYADDYSALLASLDEKVLGSRNALHEEMLRYLADSGGQILELRTGEYEGASAYLTGVQSTPDSPLLFYPAEALSAFNALRTGLVSDLSSFNRVLTAQASLGTDIKVLEFYTAAIASLEERRSGLERLAGLTATGISRANSRILEAAVARQESERRYAQAQAALRRSDFPTARDNLQRSRDKASESLSIQESASFRLDTDKKLELLGAEITRIENESVVREVRALISSGKNFYYQGNFDQAEQVFIQAKTRWAVTNIEANAEVTNWLDIINIALSMKTGRTIPISEPLYPQLSQILSGANTLYSRGKELIESGKRAEGTAVLQEAKEKLQQLQLLYPLNQDAGQLTLLINQLIDPTQFRVFFRDKVESIRINYRTERQTAYSDLLDLYQINPAYPGIRSLLTEIEYYLGIRIPPPDPKALARSAELTRLAQRTYDANRRTEFESALVQLDEAIKLNPDNSAAVALKDRVQTAIGGQSLAVLSAEDEAKYNRALQLLFSGAKYDALALVNELLQSPKSRNSSKVQDLKKRIESQL</sequence>
<dbReference type="Proteomes" id="UP001198163">
    <property type="component" value="Unassembled WGS sequence"/>
</dbReference>
<dbReference type="RefSeq" id="WP_230752213.1">
    <property type="nucleotide sequence ID" value="NZ_JAINWA010000001.1"/>
</dbReference>